<evidence type="ECO:0000313" key="5">
    <source>
        <dbReference type="EMBL" id="TQR83699.1"/>
    </source>
</evidence>
<keyword evidence="2" id="KW-0285">Flavoprotein</keyword>
<evidence type="ECO:0000256" key="3">
    <source>
        <dbReference type="ARBA" id="ARBA00022827"/>
    </source>
</evidence>
<feature type="domain" description="FAD-binding" evidence="4">
    <location>
        <begin position="3"/>
        <end position="358"/>
    </location>
</feature>
<dbReference type="InterPro" id="IPR002938">
    <property type="entry name" value="FAD-bd"/>
</dbReference>
<gene>
    <name evidence="5" type="ORF">D8S82_25510</name>
</gene>
<dbReference type="GO" id="GO:0071949">
    <property type="term" value="F:FAD binding"/>
    <property type="evidence" value="ECO:0007669"/>
    <property type="project" value="InterPro"/>
</dbReference>
<proteinExistence type="predicted"/>
<dbReference type="SUPFAM" id="SSF51905">
    <property type="entry name" value="FAD/NAD(P)-binding domain"/>
    <property type="match status" value="1"/>
</dbReference>
<evidence type="ECO:0000256" key="1">
    <source>
        <dbReference type="ARBA" id="ARBA00001974"/>
    </source>
</evidence>
<dbReference type="AlphaFoldDB" id="A0A544VUN6"/>
<protein>
    <submittedName>
        <fullName evidence="5">FAD-dependent oxidoreductase</fullName>
    </submittedName>
</protein>
<dbReference type="Pfam" id="PF21274">
    <property type="entry name" value="Rng_hyd_C"/>
    <property type="match status" value="1"/>
</dbReference>
<dbReference type="InterPro" id="IPR036188">
    <property type="entry name" value="FAD/NAD-bd_sf"/>
</dbReference>
<dbReference type="Gene3D" id="3.40.30.120">
    <property type="match status" value="1"/>
</dbReference>
<dbReference type="PRINTS" id="PR00420">
    <property type="entry name" value="RNGMNOXGNASE"/>
</dbReference>
<dbReference type="EMBL" id="VIFX01000040">
    <property type="protein sequence ID" value="TQR83699.1"/>
    <property type="molecule type" value="Genomic_DNA"/>
</dbReference>
<comment type="cofactor">
    <cofactor evidence="1">
        <name>FAD</name>
        <dbReference type="ChEBI" id="CHEBI:57692"/>
    </cofactor>
</comment>
<organism evidence="5 6">
    <name type="scientific">Mycolicibacterium hodleri</name>
    <dbReference type="NCBI Taxonomy" id="49897"/>
    <lineage>
        <taxon>Bacteria</taxon>
        <taxon>Bacillati</taxon>
        <taxon>Actinomycetota</taxon>
        <taxon>Actinomycetes</taxon>
        <taxon>Mycobacteriales</taxon>
        <taxon>Mycobacteriaceae</taxon>
        <taxon>Mycolicibacterium</taxon>
    </lineage>
</organism>
<dbReference type="GO" id="GO:0016709">
    <property type="term" value="F:oxidoreductase activity, acting on paired donors, with incorporation or reduction of molecular oxygen, NAD(P)H as one donor, and incorporation of one atom of oxygen"/>
    <property type="evidence" value="ECO:0007669"/>
    <property type="project" value="UniProtKB-ARBA"/>
</dbReference>
<evidence type="ECO:0000259" key="4">
    <source>
        <dbReference type="Pfam" id="PF01494"/>
    </source>
</evidence>
<accession>A0A544VUN6</accession>
<dbReference type="Proteomes" id="UP000315759">
    <property type="component" value="Unassembled WGS sequence"/>
</dbReference>
<dbReference type="PANTHER" id="PTHR43004:SF19">
    <property type="entry name" value="BINDING MONOOXYGENASE, PUTATIVE (JCVI)-RELATED"/>
    <property type="match status" value="1"/>
</dbReference>
<keyword evidence="6" id="KW-1185">Reference proteome</keyword>
<dbReference type="Gene3D" id="3.50.50.60">
    <property type="entry name" value="FAD/NAD(P)-binding domain"/>
    <property type="match status" value="2"/>
</dbReference>
<dbReference type="Pfam" id="PF01494">
    <property type="entry name" value="FAD_binding_3"/>
    <property type="match status" value="1"/>
</dbReference>
<comment type="caution">
    <text evidence="5">The sequence shown here is derived from an EMBL/GenBank/DDBJ whole genome shotgun (WGS) entry which is preliminary data.</text>
</comment>
<evidence type="ECO:0000256" key="2">
    <source>
        <dbReference type="ARBA" id="ARBA00022630"/>
    </source>
</evidence>
<dbReference type="InterPro" id="IPR050641">
    <property type="entry name" value="RIFMO-like"/>
</dbReference>
<reference evidence="5 6" key="1">
    <citation type="submission" date="2018-10" db="EMBL/GenBank/DDBJ databases">
        <title>Draft genome of Mycobacterium hodleri strain B.</title>
        <authorList>
            <person name="Amande T.J."/>
            <person name="Mcgenity T.J."/>
        </authorList>
    </citation>
    <scope>NUCLEOTIDE SEQUENCE [LARGE SCALE GENOMIC DNA]</scope>
    <source>
        <strain evidence="5 6">B</strain>
    </source>
</reference>
<evidence type="ECO:0000313" key="6">
    <source>
        <dbReference type="Proteomes" id="UP000315759"/>
    </source>
</evidence>
<keyword evidence="3" id="KW-0274">FAD</keyword>
<dbReference type="PANTHER" id="PTHR43004">
    <property type="entry name" value="TRK SYSTEM POTASSIUM UPTAKE PROTEIN"/>
    <property type="match status" value="1"/>
</dbReference>
<dbReference type="RefSeq" id="WP_142554782.1">
    <property type="nucleotide sequence ID" value="NZ_VIFX01000040.1"/>
</dbReference>
<sequence>MTETDVVIAGAGPNGLMLACELALAGVRPVVLDRLPAPTDEPKANGLVGQVIRQLDMRGLYQACGGEAGPPRPVPGWMFSAMPMSFVEVADNPMHALMLQQPRLVELLVARAGDLGVDVRWGHGVAGVSPTSGGATVAVESSDGPYDLDATYLVAADGGRSLIRKSLGIDFPGSTSDTVSRVAHVKLPDDLRAEDGTYVIPGYGPLPFGHTRLGNGGLIAAQFQPGRLLLGTIEFGRTDGVGDVPMTIGELRESARRVIGVDVPIEAPTGPGPHALRRIDGQNSRQASTYREGNVLLLGDAAHVHSAMGGPGLNLGLQDAVNLGWKLAAEVKGSAPDGLLDTYDSERRPVGERVMMQSLSQTALMAPGPEIDALRQLFGELMELPAVREHMAHLLAGSDVRYPVGDSHPLSGYLAPELSLDDGTRLAELLHRARPVLLDLSGGGFAASAGAWADRVDLVTGGSADTSVAALLVRPDGYVAWATDSPDGLGLPEALARWFGPA</sequence>
<name>A0A544VUN6_9MYCO</name>